<dbReference type="Proteomes" id="UP000242146">
    <property type="component" value="Unassembled WGS sequence"/>
</dbReference>
<feature type="transmembrane region" description="Helical" evidence="1">
    <location>
        <begin position="53"/>
        <end position="72"/>
    </location>
</feature>
<accession>A0A1X2GDH4</accession>
<evidence type="ECO:0000313" key="2">
    <source>
        <dbReference type="EMBL" id="ORX51286.1"/>
    </source>
</evidence>
<evidence type="ECO:0000256" key="1">
    <source>
        <dbReference type="SAM" id="Phobius"/>
    </source>
</evidence>
<gene>
    <name evidence="2" type="ORF">DM01DRAFT_1087819</name>
</gene>
<keyword evidence="3" id="KW-1185">Reference proteome</keyword>
<organism evidence="2 3">
    <name type="scientific">Hesseltinella vesiculosa</name>
    <dbReference type="NCBI Taxonomy" id="101127"/>
    <lineage>
        <taxon>Eukaryota</taxon>
        <taxon>Fungi</taxon>
        <taxon>Fungi incertae sedis</taxon>
        <taxon>Mucoromycota</taxon>
        <taxon>Mucoromycotina</taxon>
        <taxon>Mucoromycetes</taxon>
        <taxon>Mucorales</taxon>
        <taxon>Cunninghamellaceae</taxon>
        <taxon>Hesseltinella</taxon>
    </lineage>
</organism>
<keyword evidence="1" id="KW-1133">Transmembrane helix</keyword>
<name>A0A1X2GDH4_9FUNG</name>
<keyword evidence="1" id="KW-0472">Membrane</keyword>
<dbReference type="EMBL" id="MCGT01000021">
    <property type="protein sequence ID" value="ORX51286.1"/>
    <property type="molecule type" value="Genomic_DNA"/>
</dbReference>
<keyword evidence="1" id="KW-0812">Transmembrane</keyword>
<evidence type="ECO:0000313" key="3">
    <source>
        <dbReference type="Proteomes" id="UP000242146"/>
    </source>
</evidence>
<reference evidence="2 3" key="1">
    <citation type="submission" date="2016-07" db="EMBL/GenBank/DDBJ databases">
        <title>Pervasive Adenine N6-methylation of Active Genes in Fungi.</title>
        <authorList>
            <consortium name="DOE Joint Genome Institute"/>
            <person name="Mondo S.J."/>
            <person name="Dannebaum R.O."/>
            <person name="Kuo R.C."/>
            <person name="Labutti K."/>
            <person name="Haridas S."/>
            <person name="Kuo A."/>
            <person name="Salamov A."/>
            <person name="Ahrendt S.R."/>
            <person name="Lipzen A."/>
            <person name="Sullivan W."/>
            <person name="Andreopoulos W.B."/>
            <person name="Clum A."/>
            <person name="Lindquist E."/>
            <person name="Daum C."/>
            <person name="Ramamoorthy G.K."/>
            <person name="Gryganskyi A."/>
            <person name="Culley D."/>
            <person name="Magnuson J.K."/>
            <person name="James T.Y."/>
            <person name="O'Malley M.A."/>
            <person name="Stajich J.E."/>
            <person name="Spatafora J.W."/>
            <person name="Visel A."/>
            <person name="Grigoriev I.V."/>
        </authorList>
    </citation>
    <scope>NUCLEOTIDE SEQUENCE [LARGE SCALE GENOMIC DNA]</scope>
    <source>
        <strain evidence="2 3">NRRL 3301</strain>
    </source>
</reference>
<protein>
    <submittedName>
        <fullName evidence="2">Uncharacterized protein</fullName>
    </submittedName>
</protein>
<dbReference type="AlphaFoldDB" id="A0A1X2GDH4"/>
<proteinExistence type="predicted"/>
<sequence length="83" mass="9589">MAAQPFYTVWRGWDKVGFLMIFLPIHRASHWSFWLGNWKCQNQNSEMLAGQPLPIGLIFSVSLLFTSFYIHAKSHADSVTQKC</sequence>
<comment type="caution">
    <text evidence="2">The sequence shown here is derived from an EMBL/GenBank/DDBJ whole genome shotgun (WGS) entry which is preliminary data.</text>
</comment>